<dbReference type="PROSITE" id="PS51462">
    <property type="entry name" value="NUDIX"/>
    <property type="match status" value="1"/>
</dbReference>
<keyword evidence="5" id="KW-0378">Hydrolase</keyword>
<evidence type="ECO:0000313" key="11">
    <source>
        <dbReference type="Proteomes" id="UP000886998"/>
    </source>
</evidence>
<evidence type="ECO:0000256" key="4">
    <source>
        <dbReference type="ARBA" id="ARBA00022723"/>
    </source>
</evidence>
<comment type="similarity">
    <text evidence="3">Belongs to the Nudix hydrolase family.</text>
</comment>
<gene>
    <name evidence="9" type="primary">nudt19</name>
    <name evidence="9" type="ORF">TNIN_21521</name>
    <name evidence="10" type="ORF">TNIN_46021</name>
</gene>
<protein>
    <submittedName>
        <fullName evidence="9">Nucleoside diphosphate-linked moiety X motif 19</fullName>
    </submittedName>
</protein>
<accession>A0A8X7BR88</accession>
<keyword evidence="4" id="KW-0479">Metal-binding</keyword>
<dbReference type="InterPro" id="IPR015797">
    <property type="entry name" value="NUDIX_hydrolase-like_dom_sf"/>
</dbReference>
<evidence type="ECO:0000256" key="1">
    <source>
        <dbReference type="ARBA" id="ARBA00001936"/>
    </source>
</evidence>
<evidence type="ECO:0000256" key="5">
    <source>
        <dbReference type="ARBA" id="ARBA00022801"/>
    </source>
</evidence>
<dbReference type="GO" id="GO:0046872">
    <property type="term" value="F:metal ion binding"/>
    <property type="evidence" value="ECO:0007669"/>
    <property type="project" value="UniProtKB-KW"/>
</dbReference>
<keyword evidence="11" id="KW-1185">Reference proteome</keyword>
<proteinExistence type="inferred from homology"/>
<keyword evidence="7" id="KW-0464">Manganese</keyword>
<dbReference type="OrthoDB" id="1695362at2759"/>
<evidence type="ECO:0000256" key="2">
    <source>
        <dbReference type="ARBA" id="ARBA00001946"/>
    </source>
</evidence>
<reference evidence="9" key="1">
    <citation type="submission" date="2020-08" db="EMBL/GenBank/DDBJ databases">
        <title>Multicomponent nature underlies the extraordinary mechanical properties of spider dragline silk.</title>
        <authorList>
            <person name="Kono N."/>
            <person name="Nakamura H."/>
            <person name="Mori M."/>
            <person name="Yoshida Y."/>
            <person name="Ohtoshi R."/>
            <person name="Malay A.D."/>
            <person name="Moran D.A.P."/>
            <person name="Tomita M."/>
            <person name="Numata K."/>
            <person name="Arakawa K."/>
        </authorList>
    </citation>
    <scope>NUCLEOTIDE SEQUENCE</scope>
</reference>
<dbReference type="PANTHER" id="PTHR12318">
    <property type="entry name" value="TESTOSTERONE-REGULATED PROTEIN RP2"/>
    <property type="match status" value="1"/>
</dbReference>
<evidence type="ECO:0000256" key="3">
    <source>
        <dbReference type="ARBA" id="ARBA00005582"/>
    </source>
</evidence>
<evidence type="ECO:0000259" key="8">
    <source>
        <dbReference type="PROSITE" id="PS51462"/>
    </source>
</evidence>
<dbReference type="PANTHER" id="PTHR12318:SF0">
    <property type="entry name" value="ACYL-COENZYME A DIPHOSPHATASE NUDT19"/>
    <property type="match status" value="1"/>
</dbReference>
<dbReference type="InterPro" id="IPR000086">
    <property type="entry name" value="NUDIX_hydrolase_dom"/>
</dbReference>
<dbReference type="EMBL" id="BMAV01001880">
    <property type="protein sequence ID" value="GFY40368.1"/>
    <property type="molecule type" value="Genomic_DNA"/>
</dbReference>
<keyword evidence="6" id="KW-0460">Magnesium</keyword>
<comment type="cofactor">
    <cofactor evidence="1">
        <name>Mn(2+)</name>
        <dbReference type="ChEBI" id="CHEBI:29035"/>
    </cofactor>
</comment>
<dbReference type="EMBL" id="BMAV01006355">
    <property type="protein sequence ID" value="GFY48214.1"/>
    <property type="molecule type" value="Genomic_DNA"/>
</dbReference>
<dbReference type="SUPFAM" id="SSF55811">
    <property type="entry name" value="Nudix"/>
    <property type="match status" value="1"/>
</dbReference>
<dbReference type="InterPro" id="IPR039121">
    <property type="entry name" value="NUDT19"/>
</dbReference>
<comment type="caution">
    <text evidence="9">The sequence shown here is derived from an EMBL/GenBank/DDBJ whole genome shotgun (WGS) entry which is preliminary data.</text>
</comment>
<evidence type="ECO:0000313" key="10">
    <source>
        <dbReference type="EMBL" id="GFY48214.1"/>
    </source>
</evidence>
<evidence type="ECO:0000313" key="9">
    <source>
        <dbReference type="EMBL" id="GFY40368.1"/>
    </source>
</evidence>
<evidence type="ECO:0000256" key="6">
    <source>
        <dbReference type="ARBA" id="ARBA00022842"/>
    </source>
</evidence>
<dbReference type="Proteomes" id="UP000886998">
    <property type="component" value="Unassembled WGS sequence"/>
</dbReference>
<feature type="domain" description="Nudix hydrolase" evidence="8">
    <location>
        <begin position="48"/>
        <end position="318"/>
    </location>
</feature>
<comment type="cofactor">
    <cofactor evidence="2">
        <name>Mg(2+)</name>
        <dbReference type="ChEBI" id="CHEBI:18420"/>
    </cofactor>
</comment>
<organism evidence="9 11">
    <name type="scientific">Trichonephila inaurata madagascariensis</name>
    <dbReference type="NCBI Taxonomy" id="2747483"/>
    <lineage>
        <taxon>Eukaryota</taxon>
        <taxon>Metazoa</taxon>
        <taxon>Ecdysozoa</taxon>
        <taxon>Arthropoda</taxon>
        <taxon>Chelicerata</taxon>
        <taxon>Arachnida</taxon>
        <taxon>Araneae</taxon>
        <taxon>Araneomorphae</taxon>
        <taxon>Entelegynae</taxon>
        <taxon>Araneoidea</taxon>
        <taxon>Nephilidae</taxon>
        <taxon>Trichonephila</taxon>
        <taxon>Trichonephila inaurata</taxon>
    </lineage>
</organism>
<name>A0A8X7BR88_9ARAC</name>
<evidence type="ECO:0000256" key="7">
    <source>
        <dbReference type="ARBA" id="ARBA00023211"/>
    </source>
</evidence>
<sequence length="435" mass="50044">MLKNFRRIINVRNDYVKEPGFWQTNSKTNDLLNLHSRKFCTTEMESPPWREASSLIITARLSLHDVVAKGKNLSNLMNSTTWNYSHKPTASDYRILMVKRSGLSSFMANAFVFPGGLVEIADYSPLWWSVFDKLGISKSELMGFCSNIQGERPPMITDPVTLKSKSALPNEDYLPADIALRIAALRETFEETGILLLTNPSLETTQEATTHTLLSQNVDIHSWQERIHNDPYAFLDLCLESHMCPDIWSLYEWSDWLTPTSVGHRRYDTMFYLCCLPRRPDVLLDKGEVTIMKWCTPDEMLTDHFTNSLFLAPPQVYELSRMIPLQSYHDLKKFAKKRELLGCERWMPIISTAIDGAVSYLPGDDLYPKEPDFEGIQKPIEFPYALEDLRAQSKRLHRLEIRGPQCTTYCNITPACGHLQPLTYKLNQPTMQSFL</sequence>
<dbReference type="GO" id="GO:0005739">
    <property type="term" value="C:mitochondrion"/>
    <property type="evidence" value="ECO:0007669"/>
    <property type="project" value="TreeGrafter"/>
</dbReference>
<dbReference type="GO" id="GO:0016818">
    <property type="term" value="F:hydrolase activity, acting on acid anhydrides, in phosphorus-containing anhydrides"/>
    <property type="evidence" value="ECO:0007669"/>
    <property type="project" value="InterPro"/>
</dbReference>
<dbReference type="AlphaFoldDB" id="A0A8X7BR88"/>
<dbReference type="CDD" id="cd18870">
    <property type="entry name" value="NUDIX_AcylCoAdiphos_Nudt19"/>
    <property type="match status" value="1"/>
</dbReference>
<dbReference type="Gene3D" id="3.90.79.10">
    <property type="entry name" value="Nucleoside Triphosphate Pyrophosphohydrolase"/>
    <property type="match status" value="1"/>
</dbReference>